<sequence length="199" mass="21987">MIDFSKVQYTISAHLASQMPPDDGAEVAFAGRSNVGKSSAINTITNVGGLAKTSKTPGRTRQINFFDLGNSLRLVDLPGYGYAKVPAKMRDHWRTFLTSYLSDRQSLAGLILPMDIRRPLTGLDQTMLEVCWQSDHHVHILLTKSDKLGRGKAMAELHAVLGQMAEQPRTTVQLFSSLEKQGVEEARKMISHLLLNPSI</sequence>
<evidence type="ECO:0000256" key="7">
    <source>
        <dbReference type="ARBA" id="ARBA00023134"/>
    </source>
</evidence>
<keyword evidence="4" id="KW-0479">Metal-binding</keyword>
<evidence type="ECO:0000256" key="10">
    <source>
        <dbReference type="HAMAP-Rule" id="MF_00321"/>
    </source>
</evidence>
<dbReference type="AlphaFoldDB" id="S4W8Z0"/>
<dbReference type="InterPro" id="IPR027417">
    <property type="entry name" value="P-loop_NTPase"/>
</dbReference>
<comment type="cofactor">
    <cofactor evidence="1">
        <name>Mg(2+)</name>
        <dbReference type="ChEBI" id="CHEBI:18420"/>
    </cofactor>
</comment>
<evidence type="ECO:0000256" key="1">
    <source>
        <dbReference type="ARBA" id="ARBA00001946"/>
    </source>
</evidence>
<reference evidence="12" key="1">
    <citation type="submission" date="2013-03" db="EMBL/GenBank/DDBJ databases">
        <authorList>
            <person name="Ballestriero F."/>
        </authorList>
    </citation>
    <scope>NUCLEOTIDE SEQUENCE</scope>
</reference>
<dbReference type="CDD" id="cd01876">
    <property type="entry name" value="YihA_EngB"/>
    <property type="match status" value="1"/>
</dbReference>
<evidence type="ECO:0000256" key="4">
    <source>
        <dbReference type="ARBA" id="ARBA00022723"/>
    </source>
</evidence>
<dbReference type="PANTHER" id="PTHR11649:SF13">
    <property type="entry name" value="ENGB-TYPE G DOMAIN-CONTAINING PROTEIN"/>
    <property type="match status" value="1"/>
</dbReference>
<accession>S4W8Z0</accession>
<gene>
    <name evidence="10" type="primary">engB</name>
</gene>
<keyword evidence="8 10" id="KW-0717">Septation</keyword>
<evidence type="ECO:0000256" key="3">
    <source>
        <dbReference type="ARBA" id="ARBA00022618"/>
    </source>
</evidence>
<evidence type="ECO:0000256" key="2">
    <source>
        <dbReference type="ARBA" id="ARBA00009638"/>
    </source>
</evidence>
<evidence type="ECO:0000256" key="5">
    <source>
        <dbReference type="ARBA" id="ARBA00022741"/>
    </source>
</evidence>
<comment type="function">
    <text evidence="10">Necessary for normal cell division and for the maintenance of normal septation.</text>
</comment>
<keyword evidence="5 10" id="KW-0547">Nucleotide-binding</keyword>
<organism evidence="12">
    <name type="scientific">uncultured bacterium B19D1_C12D4_E9D6</name>
    <dbReference type="NCBI Taxonomy" id="1329637"/>
    <lineage>
        <taxon>Bacteria</taxon>
        <taxon>environmental samples</taxon>
    </lineage>
</organism>
<dbReference type="Pfam" id="PF01926">
    <property type="entry name" value="MMR_HSR1"/>
    <property type="match status" value="1"/>
</dbReference>
<name>S4W8Z0_9BACT</name>
<evidence type="ECO:0000256" key="9">
    <source>
        <dbReference type="ARBA" id="ARBA00023306"/>
    </source>
</evidence>
<dbReference type="GO" id="GO:0005525">
    <property type="term" value="F:GTP binding"/>
    <property type="evidence" value="ECO:0007669"/>
    <property type="project" value="UniProtKB-UniRule"/>
</dbReference>
<dbReference type="FunFam" id="3.40.50.300:FF:000098">
    <property type="entry name" value="Probable GTP-binding protein EngB"/>
    <property type="match status" value="1"/>
</dbReference>
<dbReference type="PROSITE" id="PS51706">
    <property type="entry name" value="G_ENGB"/>
    <property type="match status" value="1"/>
</dbReference>
<dbReference type="InterPro" id="IPR030393">
    <property type="entry name" value="G_ENGB_dom"/>
</dbReference>
<proteinExistence type="inferred from homology"/>
<evidence type="ECO:0000256" key="8">
    <source>
        <dbReference type="ARBA" id="ARBA00023210"/>
    </source>
</evidence>
<feature type="domain" description="EngB-type G" evidence="11">
    <location>
        <begin position="23"/>
        <end position="196"/>
    </location>
</feature>
<comment type="similarity">
    <text evidence="2 10">Belongs to the TRAFAC class TrmE-Era-EngA-EngB-Septin-like GTPase superfamily. EngB GTPase family.</text>
</comment>
<keyword evidence="7 10" id="KW-0342">GTP-binding</keyword>
<dbReference type="InterPro" id="IPR006073">
    <property type="entry name" value="GTP-bd"/>
</dbReference>
<dbReference type="EMBL" id="KC810034">
    <property type="protein sequence ID" value="AGO87470.1"/>
    <property type="molecule type" value="Genomic_DNA"/>
</dbReference>
<dbReference type="NCBIfam" id="TIGR03598">
    <property type="entry name" value="GTPase_YsxC"/>
    <property type="match status" value="1"/>
</dbReference>
<dbReference type="Gene3D" id="3.40.50.300">
    <property type="entry name" value="P-loop containing nucleotide triphosphate hydrolases"/>
    <property type="match status" value="1"/>
</dbReference>
<evidence type="ECO:0000256" key="6">
    <source>
        <dbReference type="ARBA" id="ARBA00022842"/>
    </source>
</evidence>
<dbReference type="GO" id="GO:0046872">
    <property type="term" value="F:metal ion binding"/>
    <property type="evidence" value="ECO:0007669"/>
    <property type="project" value="UniProtKB-KW"/>
</dbReference>
<evidence type="ECO:0000259" key="11">
    <source>
        <dbReference type="PROSITE" id="PS51706"/>
    </source>
</evidence>
<keyword evidence="3 10" id="KW-0132">Cell division</keyword>
<keyword evidence="9 10" id="KW-0131">Cell cycle</keyword>
<dbReference type="GO" id="GO:0005829">
    <property type="term" value="C:cytosol"/>
    <property type="evidence" value="ECO:0007669"/>
    <property type="project" value="TreeGrafter"/>
</dbReference>
<dbReference type="GO" id="GO:0000917">
    <property type="term" value="P:division septum assembly"/>
    <property type="evidence" value="ECO:0007669"/>
    <property type="project" value="UniProtKB-KW"/>
</dbReference>
<evidence type="ECO:0000313" key="12">
    <source>
        <dbReference type="EMBL" id="AGO87470.1"/>
    </source>
</evidence>
<dbReference type="HAMAP" id="MF_00321">
    <property type="entry name" value="GTPase_EngB"/>
    <property type="match status" value="1"/>
</dbReference>
<dbReference type="InterPro" id="IPR019987">
    <property type="entry name" value="GTP-bd_ribosome_bio_YsxC"/>
</dbReference>
<dbReference type="PANTHER" id="PTHR11649">
    <property type="entry name" value="MSS1/TRME-RELATED GTP-BINDING PROTEIN"/>
    <property type="match status" value="1"/>
</dbReference>
<protein>
    <recommendedName>
        <fullName evidence="10">Probable GTP-binding protein EngB</fullName>
    </recommendedName>
</protein>
<dbReference type="SUPFAM" id="SSF52540">
    <property type="entry name" value="P-loop containing nucleoside triphosphate hydrolases"/>
    <property type="match status" value="1"/>
</dbReference>
<keyword evidence="6" id="KW-0460">Magnesium</keyword>